<dbReference type="AlphaFoldDB" id="A0A7J4JLB5"/>
<reference evidence="4" key="1">
    <citation type="journal article" date="2020" name="bioRxiv">
        <title>A rank-normalized archaeal taxonomy based on genome phylogeny resolves widespread incomplete and uneven classifications.</title>
        <authorList>
            <person name="Rinke C."/>
            <person name="Chuvochina M."/>
            <person name="Mussig A.J."/>
            <person name="Chaumeil P.-A."/>
            <person name="Waite D.W."/>
            <person name="Whitman W.B."/>
            <person name="Parks D.H."/>
            <person name="Hugenholtz P."/>
        </authorList>
    </citation>
    <scope>NUCLEOTIDE SEQUENCE [LARGE SCALE GENOMIC DNA]</scope>
</reference>
<dbReference type="InterPro" id="IPR051797">
    <property type="entry name" value="TrmB-like"/>
</dbReference>
<accession>A0A7J4JLB5</accession>
<dbReference type="InterPro" id="IPR036390">
    <property type="entry name" value="WH_DNA-bd_sf"/>
</dbReference>
<sequence length="252" mass="28736">MDASVLVALGFSKIEAKTYLALLKAGSSTAASLAKKVSISRPNIYDALNQLMAHGLASYAIKNNKRFFQASPPEKILDFLREREERVREQQRIFQEALPVLQSLAAPSLPSVNVQVYEGREGTRTAFNDVLRECQKHPEKEMVCFGAASGEFRKLDPIFHQKHYAERERLGIKGRYLYHPGVDIVHSPTIQFRVLPEAHQSPAVTWVYGFKTSIWLKLEPEKWIGIVIENERLADAYREYFDLMWSAAKPEN</sequence>
<dbReference type="Pfam" id="PF01978">
    <property type="entry name" value="TrmB"/>
    <property type="match status" value="1"/>
</dbReference>
<dbReference type="InterPro" id="IPR002831">
    <property type="entry name" value="Tscrpt_reg_TrmB_N"/>
</dbReference>
<name>A0A7J4JLB5_9ARCH</name>
<evidence type="ECO:0000313" key="3">
    <source>
        <dbReference type="EMBL" id="MBS3062402.1"/>
    </source>
</evidence>
<evidence type="ECO:0000259" key="1">
    <source>
        <dbReference type="Pfam" id="PF01978"/>
    </source>
</evidence>
<reference evidence="3" key="3">
    <citation type="submission" date="2021-05" db="EMBL/GenBank/DDBJ databases">
        <title>Protein family content uncovers lineage relationships and bacterial pathway maintenance mechanisms in DPANN archaea.</title>
        <authorList>
            <person name="Castelle C.J."/>
            <person name="Meheust R."/>
            <person name="Jaffe A.L."/>
            <person name="Seitz K."/>
            <person name="Gong X."/>
            <person name="Baker B.J."/>
            <person name="Banfield J.F."/>
        </authorList>
    </citation>
    <scope>NUCLEOTIDE SEQUENCE</scope>
    <source>
        <strain evidence="3">RIFCSPLOWO2_01_FULL_58_19</strain>
    </source>
</reference>
<dbReference type="Gene3D" id="1.10.10.10">
    <property type="entry name" value="Winged helix-like DNA-binding domain superfamily/Winged helix DNA-binding domain"/>
    <property type="match status" value="1"/>
</dbReference>
<reference evidence="3" key="2">
    <citation type="submission" date="2021-03" db="EMBL/GenBank/DDBJ databases">
        <authorList>
            <person name="Jaffe A."/>
        </authorList>
    </citation>
    <scope>NUCLEOTIDE SEQUENCE</scope>
    <source>
        <strain evidence="3">RIFCSPLOWO2_01_FULL_58_19</strain>
    </source>
</reference>
<gene>
    <name evidence="2" type="ORF">HA252_01430</name>
    <name evidence="3" type="ORF">J4203_00890</name>
</gene>
<dbReference type="SUPFAM" id="SSF46785">
    <property type="entry name" value="Winged helix' DNA-binding domain"/>
    <property type="match status" value="1"/>
</dbReference>
<comment type="caution">
    <text evidence="2">The sequence shown here is derived from an EMBL/GenBank/DDBJ whole genome shotgun (WGS) entry which is preliminary data.</text>
</comment>
<dbReference type="EMBL" id="DUGH01000034">
    <property type="protein sequence ID" value="HIH16046.1"/>
    <property type="molecule type" value="Genomic_DNA"/>
</dbReference>
<dbReference type="EMBL" id="JAGVWE010000002">
    <property type="protein sequence ID" value="MBS3062402.1"/>
    <property type="molecule type" value="Genomic_DNA"/>
</dbReference>
<dbReference type="PANTHER" id="PTHR34293">
    <property type="entry name" value="HTH-TYPE TRANSCRIPTIONAL REGULATOR TRMBL2"/>
    <property type="match status" value="1"/>
</dbReference>
<dbReference type="InterPro" id="IPR036388">
    <property type="entry name" value="WH-like_DNA-bd_sf"/>
</dbReference>
<dbReference type="CDD" id="cd00090">
    <property type="entry name" value="HTH_ARSR"/>
    <property type="match status" value="1"/>
</dbReference>
<dbReference type="Proteomes" id="UP000678237">
    <property type="component" value="Unassembled WGS sequence"/>
</dbReference>
<dbReference type="PANTHER" id="PTHR34293:SF1">
    <property type="entry name" value="HTH-TYPE TRANSCRIPTIONAL REGULATOR TRMBL2"/>
    <property type="match status" value="1"/>
</dbReference>
<organism evidence="2 4">
    <name type="scientific">Candidatus Iainarchaeum sp</name>
    <dbReference type="NCBI Taxonomy" id="3101447"/>
    <lineage>
        <taxon>Archaea</taxon>
        <taxon>Candidatus Iainarchaeota</taxon>
        <taxon>Candidatus Iainarchaeia</taxon>
        <taxon>Candidatus Iainarchaeales</taxon>
        <taxon>Candidatus Iainarchaeaceae</taxon>
        <taxon>Candidatus Iainarchaeum</taxon>
    </lineage>
</organism>
<evidence type="ECO:0000313" key="2">
    <source>
        <dbReference type="EMBL" id="HIH16046.1"/>
    </source>
</evidence>
<feature type="domain" description="Transcription regulator TrmB N-terminal" evidence="1">
    <location>
        <begin position="8"/>
        <end position="74"/>
    </location>
</feature>
<evidence type="ECO:0000313" key="4">
    <source>
        <dbReference type="Proteomes" id="UP000564964"/>
    </source>
</evidence>
<protein>
    <submittedName>
        <fullName evidence="3">Helix-turn-helix domain-containing protein</fullName>
    </submittedName>
    <submittedName>
        <fullName evidence="2">TrmB family transcriptional regulator</fullName>
    </submittedName>
</protein>
<dbReference type="InterPro" id="IPR011991">
    <property type="entry name" value="ArsR-like_HTH"/>
</dbReference>
<proteinExistence type="predicted"/>
<dbReference type="Proteomes" id="UP000564964">
    <property type="component" value="Unassembled WGS sequence"/>
</dbReference>